<accession>A0AAD2FMP4</accession>
<dbReference type="InterPro" id="IPR036390">
    <property type="entry name" value="WH_DNA-bd_sf"/>
</dbReference>
<comment type="similarity">
    <text evidence="4">Belongs to the HSF family.</text>
</comment>
<evidence type="ECO:0000313" key="8">
    <source>
        <dbReference type="Proteomes" id="UP001295423"/>
    </source>
</evidence>
<evidence type="ECO:0000256" key="4">
    <source>
        <dbReference type="RuleBase" id="RU004020"/>
    </source>
</evidence>
<keyword evidence="2" id="KW-0238">DNA-binding</keyword>
<evidence type="ECO:0000256" key="3">
    <source>
        <dbReference type="ARBA" id="ARBA00023242"/>
    </source>
</evidence>
<protein>
    <recommendedName>
        <fullName evidence="6">HSF-type DNA-binding domain-containing protein</fullName>
    </recommendedName>
</protein>
<proteinExistence type="inferred from homology"/>
<dbReference type="PANTHER" id="PTHR10015">
    <property type="entry name" value="HEAT SHOCK TRANSCRIPTION FACTOR"/>
    <property type="match status" value="1"/>
</dbReference>
<dbReference type="SUPFAM" id="SSF46785">
    <property type="entry name" value="Winged helix' DNA-binding domain"/>
    <property type="match status" value="1"/>
</dbReference>
<dbReference type="Pfam" id="PF00447">
    <property type="entry name" value="HSF_DNA-bind"/>
    <property type="match status" value="1"/>
</dbReference>
<dbReference type="EMBL" id="CAKOGP040001668">
    <property type="protein sequence ID" value="CAJ1946332.1"/>
    <property type="molecule type" value="Genomic_DNA"/>
</dbReference>
<dbReference type="SMART" id="SM00415">
    <property type="entry name" value="HSF"/>
    <property type="match status" value="1"/>
</dbReference>
<feature type="compositionally biased region" description="Polar residues" evidence="5">
    <location>
        <begin position="306"/>
        <end position="336"/>
    </location>
</feature>
<dbReference type="AlphaFoldDB" id="A0AAD2FMP4"/>
<sequence length="505" mass="55652">MVFFPNQYAAYSNSDTLQRREAMRPQMSSIDSNTPVNMLQFLQPSQMASSASLLAFVKENNATLNFPQKLMLLLSYVDNERDRGNHITCISWVRDGHAFVIKDRQELVDSLLPLFFREGKFSSFTRKLYRWGFRQICIPKGGTKKDRDLMFGHEDFQRDNKSLMTEMRSVTAAGTRRAITALTSKKKAKKNKDKDATQKPSPVFIPAPAAPTQKVENTINLERFSPTEELKPQNLVQVHLERLLGGSYNPAKPATAKPQSPPIQTPSLVQNSTQSALGALLGETNKSEELKSQSLVQAHLERLLGGSNTSATKQANTMPRTSFQTPGLGQQNSTPSGFDAILKAKSHSLMPPPVQNKFLGLSDNTQLQAQVNYLKAMSQSSMAAQSPMQPSMSFDVGARLQALRQMGASKQAGAQQRITIPDALRQSQSNLSQTRNAASIGLPKSYLDLIQGSGTFVGSASVPNRVPMPNLIQPELSAPAPSSVVAHLQQRLSSNGHYAKQQQWR</sequence>
<feature type="domain" description="HSF-type DNA-binding" evidence="6">
    <location>
        <begin position="62"/>
        <end position="170"/>
    </location>
</feature>
<name>A0AAD2FMP4_9STRA</name>
<dbReference type="PANTHER" id="PTHR10015:SF206">
    <property type="entry name" value="HSF-TYPE DNA-BINDING DOMAIN-CONTAINING PROTEIN"/>
    <property type="match status" value="1"/>
</dbReference>
<feature type="region of interest" description="Disordered" evidence="5">
    <location>
        <begin position="184"/>
        <end position="208"/>
    </location>
</feature>
<evidence type="ECO:0000256" key="5">
    <source>
        <dbReference type="SAM" id="MobiDB-lite"/>
    </source>
</evidence>
<dbReference type="Proteomes" id="UP001295423">
    <property type="component" value="Unassembled WGS sequence"/>
</dbReference>
<keyword evidence="8" id="KW-1185">Reference proteome</keyword>
<dbReference type="GO" id="GO:0043565">
    <property type="term" value="F:sequence-specific DNA binding"/>
    <property type="evidence" value="ECO:0007669"/>
    <property type="project" value="InterPro"/>
</dbReference>
<feature type="region of interest" description="Disordered" evidence="5">
    <location>
        <begin position="306"/>
        <end position="337"/>
    </location>
</feature>
<dbReference type="InterPro" id="IPR000232">
    <property type="entry name" value="HSF_DNA-bd"/>
</dbReference>
<dbReference type="GO" id="GO:0005634">
    <property type="term" value="C:nucleus"/>
    <property type="evidence" value="ECO:0007669"/>
    <property type="project" value="UniProtKB-SubCell"/>
</dbReference>
<keyword evidence="3" id="KW-0539">Nucleus</keyword>
<dbReference type="GO" id="GO:0003700">
    <property type="term" value="F:DNA-binding transcription factor activity"/>
    <property type="evidence" value="ECO:0007669"/>
    <property type="project" value="InterPro"/>
</dbReference>
<organism evidence="7 8">
    <name type="scientific">Cylindrotheca closterium</name>
    <dbReference type="NCBI Taxonomy" id="2856"/>
    <lineage>
        <taxon>Eukaryota</taxon>
        <taxon>Sar</taxon>
        <taxon>Stramenopiles</taxon>
        <taxon>Ochrophyta</taxon>
        <taxon>Bacillariophyta</taxon>
        <taxon>Bacillariophyceae</taxon>
        <taxon>Bacillariophycidae</taxon>
        <taxon>Bacillariales</taxon>
        <taxon>Bacillariaceae</taxon>
        <taxon>Cylindrotheca</taxon>
    </lineage>
</organism>
<reference evidence="7" key="1">
    <citation type="submission" date="2023-08" db="EMBL/GenBank/DDBJ databases">
        <authorList>
            <person name="Audoor S."/>
            <person name="Bilcke G."/>
        </authorList>
    </citation>
    <scope>NUCLEOTIDE SEQUENCE</scope>
</reference>
<evidence type="ECO:0000259" key="6">
    <source>
        <dbReference type="SMART" id="SM00415"/>
    </source>
</evidence>
<dbReference type="Gene3D" id="1.10.10.10">
    <property type="entry name" value="Winged helix-like DNA-binding domain superfamily/Winged helix DNA-binding domain"/>
    <property type="match status" value="1"/>
</dbReference>
<evidence type="ECO:0000256" key="2">
    <source>
        <dbReference type="ARBA" id="ARBA00023125"/>
    </source>
</evidence>
<comment type="caution">
    <text evidence="7">The sequence shown here is derived from an EMBL/GenBank/DDBJ whole genome shotgun (WGS) entry which is preliminary data.</text>
</comment>
<comment type="subcellular location">
    <subcellularLocation>
        <location evidence="1">Nucleus</location>
    </subcellularLocation>
</comment>
<evidence type="ECO:0000313" key="7">
    <source>
        <dbReference type="EMBL" id="CAJ1946332.1"/>
    </source>
</evidence>
<evidence type="ECO:0000256" key="1">
    <source>
        <dbReference type="ARBA" id="ARBA00004123"/>
    </source>
</evidence>
<gene>
    <name evidence="7" type="ORF">CYCCA115_LOCUS10473</name>
</gene>
<dbReference type="InterPro" id="IPR036388">
    <property type="entry name" value="WH-like_DNA-bd_sf"/>
</dbReference>